<dbReference type="EMBL" id="PDCK01000041">
    <property type="protein sequence ID" value="PRQ43651.1"/>
    <property type="molecule type" value="Genomic_DNA"/>
</dbReference>
<dbReference type="OMA" id="IHRETHD"/>
<dbReference type="Proteomes" id="UP000238479">
    <property type="component" value="Chromosome 3"/>
</dbReference>
<keyword evidence="3" id="KW-1185">Reference proteome</keyword>
<reference evidence="2 3" key="1">
    <citation type="journal article" date="2018" name="Nat. Genet.">
        <title>The Rosa genome provides new insights in the design of modern roses.</title>
        <authorList>
            <person name="Bendahmane M."/>
        </authorList>
    </citation>
    <scope>NUCLEOTIDE SEQUENCE [LARGE SCALE GENOMIC DNA]</scope>
    <source>
        <strain evidence="3">cv. Old Blush</strain>
    </source>
</reference>
<dbReference type="GO" id="GO:0008289">
    <property type="term" value="F:lipid binding"/>
    <property type="evidence" value="ECO:0007669"/>
    <property type="project" value="InterPro"/>
</dbReference>
<organism evidence="2 3">
    <name type="scientific">Rosa chinensis</name>
    <name type="common">China rose</name>
    <dbReference type="NCBI Taxonomy" id="74649"/>
    <lineage>
        <taxon>Eukaryota</taxon>
        <taxon>Viridiplantae</taxon>
        <taxon>Streptophyta</taxon>
        <taxon>Embryophyta</taxon>
        <taxon>Tracheophyta</taxon>
        <taxon>Spermatophyta</taxon>
        <taxon>Magnoliopsida</taxon>
        <taxon>eudicotyledons</taxon>
        <taxon>Gunneridae</taxon>
        <taxon>Pentapetalae</taxon>
        <taxon>rosids</taxon>
        <taxon>fabids</taxon>
        <taxon>Rosales</taxon>
        <taxon>Rosaceae</taxon>
        <taxon>Rosoideae</taxon>
        <taxon>Rosoideae incertae sedis</taxon>
        <taxon>Rosa</taxon>
    </lineage>
</organism>
<sequence>MIIKLAFVAMEELIRMAQIGEPLWMNSIDGSTTVLNEDEYIRTCPRGIVPKQPGFKCEASRESAVVIMNRNKLVEILMDVNQWSTGFSAIVSRAKTLDVLSTDVAGNYNGALQVITAEFQVPSPLVPTGESYFVRYCKQHADGTWAVVDISLENQRGYTFALKSCLRRPSGCLIQEMPNGN</sequence>
<gene>
    <name evidence="2" type="ORF">RchiOBHm_Chr3g0470751</name>
</gene>
<dbReference type="PROSITE" id="PS50848">
    <property type="entry name" value="START"/>
    <property type="match status" value="1"/>
</dbReference>
<dbReference type="AlphaFoldDB" id="A0A2P6RB46"/>
<evidence type="ECO:0000313" key="2">
    <source>
        <dbReference type="EMBL" id="PRQ43651.1"/>
    </source>
</evidence>
<dbReference type="Gramene" id="PRQ43651">
    <property type="protein sequence ID" value="PRQ43651"/>
    <property type="gene ID" value="RchiOBHm_Chr3g0470751"/>
</dbReference>
<dbReference type="InterPro" id="IPR042160">
    <property type="entry name" value="HD-Zip_IV"/>
</dbReference>
<dbReference type="STRING" id="74649.A0A2P6RB46"/>
<dbReference type="GO" id="GO:0003677">
    <property type="term" value="F:DNA binding"/>
    <property type="evidence" value="ECO:0007669"/>
    <property type="project" value="UniProtKB-KW"/>
</dbReference>
<evidence type="ECO:0000259" key="1">
    <source>
        <dbReference type="PROSITE" id="PS50848"/>
    </source>
</evidence>
<protein>
    <submittedName>
        <fullName evidence="2">Putative START domain-containing protein</fullName>
    </submittedName>
</protein>
<dbReference type="CDD" id="cd08875">
    <property type="entry name" value="START_ArGLABRA2_like"/>
    <property type="match status" value="1"/>
</dbReference>
<dbReference type="SUPFAM" id="SSF55961">
    <property type="entry name" value="Bet v1-like"/>
    <property type="match status" value="1"/>
</dbReference>
<name>A0A2P6RB46_ROSCH</name>
<comment type="caution">
    <text evidence="2">The sequence shown here is derived from an EMBL/GenBank/DDBJ whole genome shotgun (WGS) entry which is preliminary data.</text>
</comment>
<evidence type="ECO:0000313" key="3">
    <source>
        <dbReference type="Proteomes" id="UP000238479"/>
    </source>
</evidence>
<dbReference type="PANTHER" id="PTHR45654:SF93">
    <property type="entry name" value="HOMEOBOX-LEUCINE ZIPPER PROTEIN HDG2-RELATED"/>
    <property type="match status" value="1"/>
</dbReference>
<proteinExistence type="predicted"/>
<dbReference type="SMART" id="SM00234">
    <property type="entry name" value="START"/>
    <property type="match status" value="1"/>
</dbReference>
<feature type="domain" description="START" evidence="1">
    <location>
        <begin position="1"/>
        <end position="181"/>
    </location>
</feature>
<dbReference type="PANTHER" id="PTHR45654">
    <property type="entry name" value="HOMEOBOX-LEUCINE ZIPPER PROTEIN MERISTEM L1"/>
    <property type="match status" value="1"/>
</dbReference>
<dbReference type="InterPro" id="IPR002913">
    <property type="entry name" value="START_lipid-bd_dom"/>
</dbReference>
<accession>A0A2P6RB46</accession>
<dbReference type="Pfam" id="PF01852">
    <property type="entry name" value="START"/>
    <property type="match status" value="1"/>
</dbReference>